<keyword evidence="4" id="KW-0067">ATP-binding</keyword>
<keyword evidence="7" id="KW-1185">Reference proteome</keyword>
<dbReference type="PROSITE" id="PS50893">
    <property type="entry name" value="ABC_TRANSPORTER_2"/>
    <property type="match status" value="1"/>
</dbReference>
<evidence type="ECO:0000256" key="1">
    <source>
        <dbReference type="ARBA" id="ARBA00005417"/>
    </source>
</evidence>
<keyword evidence="2" id="KW-0813">Transport</keyword>
<dbReference type="RefSeq" id="WP_036075937.1">
    <property type="nucleotide sequence ID" value="NZ_AVCW01000021.1"/>
</dbReference>
<comment type="similarity">
    <text evidence="1">Belongs to the ABC transporter superfamily.</text>
</comment>
<comment type="caution">
    <text evidence="6">The sequence shown here is derived from an EMBL/GenBank/DDBJ whole genome shotgun (WGS) entry which is preliminary data.</text>
</comment>
<protein>
    <recommendedName>
        <fullName evidence="5">ABC transporter domain-containing protein</fullName>
    </recommendedName>
</protein>
<name>A0ABR4Y3V6_9BACI</name>
<dbReference type="PANTHER" id="PTHR43335">
    <property type="entry name" value="ABC TRANSPORTER, ATP-BINDING PROTEIN"/>
    <property type="match status" value="1"/>
</dbReference>
<dbReference type="Gene3D" id="3.40.50.300">
    <property type="entry name" value="P-loop containing nucleotide triphosphate hydrolases"/>
    <property type="match status" value="1"/>
</dbReference>
<dbReference type="InterPro" id="IPR003439">
    <property type="entry name" value="ABC_transporter-like_ATP-bd"/>
</dbReference>
<organism evidence="6 7">
    <name type="scientific">Lysinibacillus boronitolerans JCM 21713 = 10a = NBRC 103108</name>
    <dbReference type="NCBI Taxonomy" id="1294264"/>
    <lineage>
        <taxon>Bacteria</taxon>
        <taxon>Bacillati</taxon>
        <taxon>Bacillota</taxon>
        <taxon>Bacilli</taxon>
        <taxon>Bacillales</taxon>
        <taxon>Bacillaceae</taxon>
        <taxon>Lysinibacillus</taxon>
    </lineage>
</organism>
<proteinExistence type="inferred from homology"/>
<accession>A0ABR4Y3V6</accession>
<evidence type="ECO:0000256" key="4">
    <source>
        <dbReference type="ARBA" id="ARBA00022840"/>
    </source>
</evidence>
<evidence type="ECO:0000256" key="3">
    <source>
        <dbReference type="ARBA" id="ARBA00022741"/>
    </source>
</evidence>
<gene>
    <name evidence="6" type="ORF">CD31_04315</name>
</gene>
<dbReference type="InterPro" id="IPR017871">
    <property type="entry name" value="ABC_transporter-like_CS"/>
</dbReference>
<keyword evidence="3" id="KW-0547">Nucleotide-binding</keyword>
<evidence type="ECO:0000259" key="5">
    <source>
        <dbReference type="PROSITE" id="PS50893"/>
    </source>
</evidence>
<dbReference type="Pfam" id="PF00005">
    <property type="entry name" value="ABC_tran"/>
    <property type="match status" value="1"/>
</dbReference>
<evidence type="ECO:0000256" key="2">
    <source>
        <dbReference type="ARBA" id="ARBA00022448"/>
    </source>
</evidence>
<feature type="domain" description="ABC transporter" evidence="5">
    <location>
        <begin position="5"/>
        <end position="232"/>
    </location>
</feature>
<dbReference type="SUPFAM" id="SSF52540">
    <property type="entry name" value="P-loop containing nucleoside triphosphate hydrolases"/>
    <property type="match status" value="1"/>
</dbReference>
<evidence type="ECO:0000313" key="7">
    <source>
        <dbReference type="Proteomes" id="UP000030487"/>
    </source>
</evidence>
<dbReference type="InterPro" id="IPR003593">
    <property type="entry name" value="AAA+_ATPase"/>
</dbReference>
<dbReference type="EMBL" id="JPVR01000061">
    <property type="protein sequence ID" value="KGR88242.1"/>
    <property type="molecule type" value="Genomic_DNA"/>
</dbReference>
<reference evidence="6 7" key="1">
    <citation type="submission" date="2014-02" db="EMBL/GenBank/DDBJ databases">
        <title>Draft genome sequence of Lysinibacillus boronitolerans NBRC 103108.</title>
        <authorList>
            <person name="Zhang F."/>
            <person name="Wang G."/>
            <person name="Zhang L."/>
        </authorList>
    </citation>
    <scope>NUCLEOTIDE SEQUENCE [LARGE SCALE GENOMIC DNA]</scope>
    <source>
        <strain evidence="6 7">NBRC 103108</strain>
    </source>
</reference>
<dbReference type="InterPro" id="IPR027417">
    <property type="entry name" value="P-loop_NTPase"/>
</dbReference>
<evidence type="ECO:0000313" key="6">
    <source>
        <dbReference type="EMBL" id="KGR88242.1"/>
    </source>
</evidence>
<dbReference type="Proteomes" id="UP000030487">
    <property type="component" value="Unassembled WGS sequence"/>
</dbReference>
<dbReference type="PANTHER" id="PTHR43335:SF4">
    <property type="entry name" value="ABC TRANSPORTER, ATP-BINDING PROTEIN"/>
    <property type="match status" value="1"/>
</dbReference>
<dbReference type="SMART" id="SM00382">
    <property type="entry name" value="AAA"/>
    <property type="match status" value="1"/>
</dbReference>
<dbReference type="PROSITE" id="PS00211">
    <property type="entry name" value="ABC_TRANSPORTER_1"/>
    <property type="match status" value="1"/>
</dbReference>
<sequence length="306" mass="34631">MSNILTLSNVTKSYRNNKVINNVSFSVPKGEVIGLVGPNGAGKTTLMRIIMGLITKFEGEVRFDIEKQPLQQSHVKRIGGLIEYPSFYPYMSGMDNLIYFAEISGGFDRDNVSSVVHLLGIEGFVHKKVKRYSLGMKQRLGIAQALVNNPKLLILDEPTNGLDPEGVAEIREILEKVSKERGISILISSHILSEIEAVCDKVLFLKKGTVVDYIDLKAEKQTDREILEFIIETKKIEMVKNYLNDIQNIPFIEIDQGKVKFQYLYKDSDSLIVDLVKNNISINAIYPLRKDLEKRFFELMGGNKIE</sequence>